<evidence type="ECO:0000256" key="16">
    <source>
        <dbReference type="ARBA" id="ARBA00042573"/>
    </source>
</evidence>
<dbReference type="InterPro" id="IPR055356">
    <property type="entry name" value="ZP-N"/>
</dbReference>
<keyword evidence="9 17" id="KW-1015">Disulfide bond</keyword>
<evidence type="ECO:0000256" key="11">
    <source>
        <dbReference type="ARBA" id="ARBA00023279"/>
    </source>
</evidence>
<evidence type="ECO:0000256" key="1">
    <source>
        <dbReference type="ARBA" id="ARBA00004251"/>
    </source>
</evidence>
<evidence type="ECO:0000256" key="18">
    <source>
        <dbReference type="SAM" id="SignalP"/>
    </source>
</evidence>
<dbReference type="Bgee" id="ENSLOCG00000005563">
    <property type="expression patterns" value="Expressed in ovary and 3 other cell types or tissues"/>
</dbReference>
<dbReference type="GO" id="GO:0032190">
    <property type="term" value="F:acrosin binding"/>
    <property type="evidence" value="ECO:0000318"/>
    <property type="project" value="GO_Central"/>
</dbReference>
<evidence type="ECO:0000256" key="13">
    <source>
        <dbReference type="ARBA" id="ARBA00037545"/>
    </source>
</evidence>
<dbReference type="InterPro" id="IPR044913">
    <property type="entry name" value="P_trefoil_dom_sf"/>
</dbReference>
<feature type="signal peptide" evidence="18">
    <location>
        <begin position="1"/>
        <end position="27"/>
    </location>
</feature>
<dbReference type="SMART" id="SM00241">
    <property type="entry name" value="ZP"/>
    <property type="match status" value="1"/>
</dbReference>
<dbReference type="Gene3D" id="4.10.110.10">
    <property type="entry name" value="Spasmolytic Protein, domain 1"/>
    <property type="match status" value="1"/>
</dbReference>
<dbReference type="Ensembl" id="ENSLOCT00000006723.1">
    <property type="protein sequence ID" value="ENSLOCP00000006715.1"/>
    <property type="gene ID" value="ENSLOCG00000005563.1"/>
</dbReference>
<keyword evidence="11" id="KW-0278">Fertilization</keyword>
<reference evidence="21" key="3">
    <citation type="submission" date="2025-09" db="UniProtKB">
        <authorList>
            <consortium name="Ensembl"/>
        </authorList>
    </citation>
    <scope>IDENTIFICATION</scope>
</reference>
<dbReference type="GO" id="GO:0007339">
    <property type="term" value="P:binding of sperm to zona pellucida"/>
    <property type="evidence" value="ECO:0000318"/>
    <property type="project" value="GO_Central"/>
</dbReference>
<reference evidence="22" key="1">
    <citation type="submission" date="2011-12" db="EMBL/GenBank/DDBJ databases">
        <title>The Draft Genome of Lepisosteus oculatus.</title>
        <authorList>
            <consortium name="The Broad Institute Genome Assembly &amp; Analysis Group"/>
            <consortium name="Computational R&amp;D Group"/>
            <consortium name="and Sequencing Platform"/>
            <person name="Di Palma F."/>
            <person name="Alfoldi J."/>
            <person name="Johnson J."/>
            <person name="Berlin A."/>
            <person name="Gnerre S."/>
            <person name="Jaffe D."/>
            <person name="MacCallum I."/>
            <person name="Young S."/>
            <person name="Walker B.J."/>
            <person name="Lander E.S."/>
            <person name="Lindblad-Toh K."/>
        </authorList>
    </citation>
    <scope>NUCLEOTIDE SEQUENCE [LARGE SCALE GENOMIC DNA]</scope>
</reference>
<protein>
    <recommendedName>
        <fullName evidence="14">Zona pellucida sperm-binding protein 4</fullName>
    </recommendedName>
    <alternativeName>
        <fullName evidence="16">Zona pellucida glycoprotein 4</fullName>
    </alternativeName>
    <alternativeName>
        <fullName evidence="15">Zona pellucida protein B</fullName>
    </alternativeName>
</protein>
<evidence type="ECO:0000256" key="17">
    <source>
        <dbReference type="PROSITE-ProRule" id="PRU00779"/>
    </source>
</evidence>
<evidence type="ECO:0000256" key="3">
    <source>
        <dbReference type="ARBA" id="ARBA00022525"/>
    </source>
</evidence>
<evidence type="ECO:0000259" key="19">
    <source>
        <dbReference type="PROSITE" id="PS51034"/>
    </source>
</evidence>
<dbReference type="InterPro" id="IPR048290">
    <property type="entry name" value="ZP_chr"/>
</dbReference>
<dbReference type="Pfam" id="PF00100">
    <property type="entry name" value="Zona_pellucida"/>
    <property type="match status" value="1"/>
</dbReference>
<comment type="function">
    <text evidence="13">Component of the zona pellucida, an extracellular matrix surrounding oocytes which mediates sperm binding, induction of the acrosome reaction and prevents post-fertilization polyspermy. The zona pellucida is composed of 3 to 4 glycoproteins, ZP1, ZP2, ZP3, and ZP4. ZP4 may act as a sperm receptor.</text>
</comment>
<dbReference type="OMA" id="ESCEPIC"/>
<evidence type="ECO:0000256" key="2">
    <source>
        <dbReference type="ARBA" id="ARBA00022475"/>
    </source>
</evidence>
<comment type="subcellular location">
    <subcellularLocation>
        <location evidence="1">Cell membrane</location>
        <topology evidence="1">Single-pass type I membrane protein</topology>
    </subcellularLocation>
    <subcellularLocation>
        <location evidence="12">Zona pellucida</location>
    </subcellularLocation>
</comment>
<evidence type="ECO:0000256" key="9">
    <source>
        <dbReference type="ARBA" id="ARBA00023157"/>
    </source>
</evidence>
<keyword evidence="22" id="KW-1185">Reference proteome</keyword>
<dbReference type="InterPro" id="IPR055355">
    <property type="entry name" value="ZP-C"/>
</dbReference>
<evidence type="ECO:0000256" key="8">
    <source>
        <dbReference type="ARBA" id="ARBA00023136"/>
    </source>
</evidence>
<dbReference type="Gene3D" id="2.60.40.3210">
    <property type="entry name" value="Zona pellucida, ZP-N domain"/>
    <property type="match status" value="1"/>
</dbReference>
<evidence type="ECO:0000256" key="7">
    <source>
        <dbReference type="ARBA" id="ARBA00022989"/>
    </source>
</evidence>
<keyword evidence="10" id="KW-0325">Glycoprotein</keyword>
<dbReference type="PROSITE" id="PS51448">
    <property type="entry name" value="P_TREFOIL_2"/>
    <property type="match status" value="1"/>
</dbReference>
<keyword evidence="7" id="KW-1133">Transmembrane helix</keyword>
<dbReference type="GO" id="GO:0035804">
    <property type="term" value="F:structural constituent of egg coat"/>
    <property type="evidence" value="ECO:0000318"/>
    <property type="project" value="GO_Central"/>
</dbReference>
<feature type="disulfide bond" evidence="17">
    <location>
        <begin position="64"/>
        <end position="79"/>
    </location>
</feature>
<dbReference type="eggNOG" id="ENOG502QU54">
    <property type="taxonomic scope" value="Eukaryota"/>
</dbReference>
<dbReference type="InterPro" id="IPR001507">
    <property type="entry name" value="ZP_dom"/>
</dbReference>
<dbReference type="Proteomes" id="UP000018468">
    <property type="component" value="Linkage group LG22"/>
</dbReference>
<dbReference type="SUPFAM" id="SSF57492">
    <property type="entry name" value="Trefoil"/>
    <property type="match status" value="1"/>
</dbReference>
<dbReference type="GO" id="GO:0035805">
    <property type="term" value="C:egg coat"/>
    <property type="evidence" value="ECO:0000318"/>
    <property type="project" value="GO_Central"/>
</dbReference>
<accession>W5MEA6</accession>
<keyword evidence="8" id="KW-0472">Membrane</keyword>
<evidence type="ECO:0000256" key="6">
    <source>
        <dbReference type="ARBA" id="ARBA00022692"/>
    </source>
</evidence>
<dbReference type="HOGENOM" id="CLU_026010_1_0_1"/>
<dbReference type="GeneTree" id="ENSGT00940000163253"/>
<feature type="chain" id="PRO_5004865969" description="Zona pellucida sperm-binding protein 4" evidence="18">
    <location>
        <begin position="28"/>
        <end position="410"/>
    </location>
</feature>
<dbReference type="InterPro" id="IPR000519">
    <property type="entry name" value="P_trefoil_dom"/>
</dbReference>
<dbReference type="GO" id="GO:0060468">
    <property type="term" value="P:prevention of polyspermy"/>
    <property type="evidence" value="ECO:0000318"/>
    <property type="project" value="GO_Central"/>
</dbReference>
<dbReference type="AlphaFoldDB" id="W5MEA6"/>
<evidence type="ECO:0000256" key="10">
    <source>
        <dbReference type="ARBA" id="ARBA00023180"/>
    </source>
</evidence>
<dbReference type="EMBL" id="AHAT01005809">
    <property type="status" value="NOT_ANNOTATED_CDS"/>
    <property type="molecule type" value="Genomic_DNA"/>
</dbReference>
<keyword evidence="3" id="KW-0964">Secreted</keyword>
<dbReference type="PANTHER" id="PTHR23343:SF31">
    <property type="entry name" value="ZONA PELLUCIDA SPERM-BINDING PROTEIN 4"/>
    <property type="match status" value="1"/>
</dbReference>
<keyword evidence="6" id="KW-0812">Transmembrane</keyword>
<reference evidence="21" key="2">
    <citation type="submission" date="2025-08" db="UniProtKB">
        <authorList>
            <consortium name="Ensembl"/>
        </authorList>
    </citation>
    <scope>IDENTIFICATION</scope>
</reference>
<evidence type="ECO:0000313" key="22">
    <source>
        <dbReference type="Proteomes" id="UP000018468"/>
    </source>
</evidence>
<dbReference type="InterPro" id="IPR042235">
    <property type="entry name" value="ZP-C_dom"/>
</dbReference>
<dbReference type="PANTHER" id="PTHR23343">
    <property type="entry name" value="ZONA PELLUCIDA SPERM-BINDING PROTEIN"/>
    <property type="match status" value="1"/>
</dbReference>
<dbReference type="Pfam" id="PF23344">
    <property type="entry name" value="ZP-N"/>
    <property type="match status" value="1"/>
</dbReference>
<sequence>MEVLYFHSGSLVSLFLALCVFLEEILGYPGVSTSAASPDDRVKGRQQRTAAELCSVRPADALACGEPQVGEARCRAKQCCFDSSVNPSCFYKNDVTVECTSDGYAVVAVSKAVTQPPLRLESLRLNEDTAAPCSSPASRTPGFVLFRFPLSSCGTTTKEIDNMLVYENQMSVSSRTAVITMDVDFHLTIRCSYPANKSLSVKAEVQSPTLPPSLTAYGPLHLELRIAKGTADQRAGCFKKSSGLVNESYSSYHPSSEDLVTLELQQPVPVEVRMVGRTDPNIHLILDDCWATATPSPFSNPHWNLLIDGCPPNEDLNSTKLIPVAVSQELRYPGHYKRFQTKMFAFLDPAENKALNDLIYFHCTATACQPSDLVQCNVSCSPGAEKSLNWSNMTLLLVNGGPVHLHAALN</sequence>
<keyword evidence="18" id="KW-0732">Signal</keyword>
<evidence type="ECO:0000259" key="20">
    <source>
        <dbReference type="PROSITE" id="PS51448"/>
    </source>
</evidence>
<dbReference type="SMART" id="SM00018">
    <property type="entry name" value="PD"/>
    <property type="match status" value="1"/>
</dbReference>
<dbReference type="STRING" id="7918.ENSLOCP00000006715"/>
<evidence type="ECO:0000256" key="15">
    <source>
        <dbReference type="ARBA" id="ARBA00042273"/>
    </source>
</evidence>
<organism evidence="21 22">
    <name type="scientific">Lepisosteus oculatus</name>
    <name type="common">Spotted gar</name>
    <dbReference type="NCBI Taxonomy" id="7918"/>
    <lineage>
        <taxon>Eukaryota</taxon>
        <taxon>Metazoa</taxon>
        <taxon>Chordata</taxon>
        <taxon>Craniata</taxon>
        <taxon>Vertebrata</taxon>
        <taxon>Euteleostomi</taxon>
        <taxon>Actinopterygii</taxon>
        <taxon>Neopterygii</taxon>
        <taxon>Holostei</taxon>
        <taxon>Semionotiformes</taxon>
        <taxon>Lepisosteidae</taxon>
        <taxon>Lepisosteus</taxon>
    </lineage>
</organism>
<comment type="caution">
    <text evidence="17">Lacks conserved residue(s) required for the propagation of feature annotation.</text>
</comment>
<dbReference type="Gene3D" id="2.60.40.4100">
    <property type="entry name" value="Zona pellucida, ZP-C domain"/>
    <property type="match status" value="1"/>
</dbReference>
<name>W5MEA6_LEPOC</name>
<dbReference type="PROSITE" id="PS51034">
    <property type="entry name" value="ZP_2"/>
    <property type="match status" value="1"/>
</dbReference>
<dbReference type="CDD" id="cd00111">
    <property type="entry name" value="Trefoil"/>
    <property type="match status" value="1"/>
</dbReference>
<dbReference type="InParanoid" id="W5MEA6"/>
<keyword evidence="4" id="KW-0272">Extracellular matrix</keyword>
<dbReference type="GO" id="GO:0005886">
    <property type="term" value="C:plasma membrane"/>
    <property type="evidence" value="ECO:0007669"/>
    <property type="project" value="UniProtKB-SubCell"/>
</dbReference>
<dbReference type="InterPro" id="IPR051148">
    <property type="entry name" value="Zona_Pellucida_Domain_gp"/>
</dbReference>
<keyword evidence="5" id="KW-0165">Cleavage on pair of basic residues</keyword>
<evidence type="ECO:0000313" key="21">
    <source>
        <dbReference type="Ensembl" id="ENSLOCP00000006715.1"/>
    </source>
</evidence>
<dbReference type="Pfam" id="PF00088">
    <property type="entry name" value="Trefoil"/>
    <property type="match status" value="1"/>
</dbReference>
<keyword evidence="2" id="KW-1003">Cell membrane</keyword>
<evidence type="ECO:0000256" key="5">
    <source>
        <dbReference type="ARBA" id="ARBA00022685"/>
    </source>
</evidence>
<evidence type="ECO:0000256" key="12">
    <source>
        <dbReference type="ARBA" id="ARBA00024183"/>
    </source>
</evidence>
<feature type="domain" description="ZP" evidence="19">
    <location>
        <begin position="98"/>
        <end position="383"/>
    </location>
</feature>
<evidence type="ECO:0000256" key="14">
    <source>
        <dbReference type="ARBA" id="ARBA00040238"/>
    </source>
</evidence>
<dbReference type="PRINTS" id="PR00023">
    <property type="entry name" value="ZPELLUCIDA"/>
</dbReference>
<feature type="domain" description="P-type" evidence="20">
    <location>
        <begin position="52"/>
        <end position="93"/>
    </location>
</feature>
<evidence type="ECO:0000256" key="4">
    <source>
        <dbReference type="ARBA" id="ARBA00022530"/>
    </source>
</evidence>
<proteinExistence type="predicted"/>
<feature type="disulfide bond" evidence="17">
    <location>
        <begin position="54"/>
        <end position="80"/>
    </location>
</feature>